<dbReference type="CDD" id="cd04690">
    <property type="entry name" value="NUDIX_Hydrolase"/>
    <property type="match status" value="1"/>
</dbReference>
<dbReference type="Proteomes" id="UP000268372">
    <property type="component" value="Unassembled WGS sequence"/>
</dbReference>
<keyword evidence="2" id="KW-0378">Hydrolase</keyword>
<name>A0A3P1ATL9_9FLAO</name>
<sequence>MYFYRMKHIYIASAAILNDKNELLLVRKNGSPFFQLTGGKIDPNETEIETVIREIKEEIGLSVSLDQLTYLGEHQTQAVNEVDTVVHGSIFIVQLNTPFTPKIANEIEEFAWLNTTNFQKYQWAHLAKEFVQPWWLQLHS</sequence>
<dbReference type="InterPro" id="IPR015797">
    <property type="entry name" value="NUDIX_hydrolase-like_dom_sf"/>
</dbReference>
<dbReference type="AlphaFoldDB" id="A0A3P1ATL9"/>
<organism evidence="4 5">
    <name type="scientific">Paenimyroides viscosum</name>
    <dbReference type="NCBI Taxonomy" id="2488729"/>
    <lineage>
        <taxon>Bacteria</taxon>
        <taxon>Pseudomonadati</taxon>
        <taxon>Bacteroidota</taxon>
        <taxon>Flavobacteriia</taxon>
        <taxon>Flavobacteriales</taxon>
        <taxon>Flavobacteriaceae</taxon>
        <taxon>Paenimyroides</taxon>
    </lineage>
</organism>
<evidence type="ECO:0000256" key="1">
    <source>
        <dbReference type="ARBA" id="ARBA00001946"/>
    </source>
</evidence>
<dbReference type="Gene3D" id="3.90.79.10">
    <property type="entry name" value="Nucleoside Triphosphate Pyrophosphohydrolase"/>
    <property type="match status" value="1"/>
</dbReference>
<proteinExistence type="predicted"/>
<feature type="domain" description="Nudix hydrolase" evidence="3">
    <location>
        <begin position="7"/>
        <end position="137"/>
    </location>
</feature>
<evidence type="ECO:0000313" key="4">
    <source>
        <dbReference type="EMBL" id="RRA92257.1"/>
    </source>
</evidence>
<comment type="cofactor">
    <cofactor evidence="1">
        <name>Mg(2+)</name>
        <dbReference type="ChEBI" id="CHEBI:18420"/>
    </cofactor>
</comment>
<dbReference type="InterPro" id="IPR000086">
    <property type="entry name" value="NUDIX_hydrolase_dom"/>
</dbReference>
<reference evidence="4 5" key="1">
    <citation type="submission" date="2018-11" db="EMBL/GenBank/DDBJ databases">
        <title>Flavobacterium sp. nov., YIM 102796 draft genome.</title>
        <authorList>
            <person name="Li G."/>
            <person name="Jiang Y."/>
        </authorList>
    </citation>
    <scope>NUCLEOTIDE SEQUENCE [LARGE SCALE GENOMIC DNA]</scope>
    <source>
        <strain evidence="4 5">YIM 102796</strain>
    </source>
</reference>
<dbReference type="EMBL" id="RQTJ01000030">
    <property type="protein sequence ID" value="RRA92257.1"/>
    <property type="molecule type" value="Genomic_DNA"/>
</dbReference>
<dbReference type="GO" id="GO:0016787">
    <property type="term" value="F:hydrolase activity"/>
    <property type="evidence" value="ECO:0007669"/>
    <property type="project" value="UniProtKB-KW"/>
</dbReference>
<dbReference type="SUPFAM" id="SSF55811">
    <property type="entry name" value="Nudix"/>
    <property type="match status" value="1"/>
</dbReference>
<gene>
    <name evidence="4" type="ORF">EG242_11630</name>
</gene>
<dbReference type="PANTHER" id="PTHR43046:SF2">
    <property type="entry name" value="8-OXO-DGTP DIPHOSPHATASE-RELATED"/>
    <property type="match status" value="1"/>
</dbReference>
<evidence type="ECO:0000256" key="2">
    <source>
        <dbReference type="ARBA" id="ARBA00022801"/>
    </source>
</evidence>
<keyword evidence="5" id="KW-1185">Reference proteome</keyword>
<accession>A0A3P1ATL9</accession>
<comment type="caution">
    <text evidence="4">The sequence shown here is derived from an EMBL/GenBank/DDBJ whole genome shotgun (WGS) entry which is preliminary data.</text>
</comment>
<dbReference type="PROSITE" id="PS51462">
    <property type="entry name" value="NUDIX"/>
    <property type="match status" value="1"/>
</dbReference>
<evidence type="ECO:0000313" key="5">
    <source>
        <dbReference type="Proteomes" id="UP000268372"/>
    </source>
</evidence>
<dbReference type="InterPro" id="IPR020084">
    <property type="entry name" value="NUDIX_hydrolase_CS"/>
</dbReference>
<evidence type="ECO:0000259" key="3">
    <source>
        <dbReference type="PROSITE" id="PS51462"/>
    </source>
</evidence>
<dbReference type="PANTHER" id="PTHR43046">
    <property type="entry name" value="GDP-MANNOSE MANNOSYL HYDROLASE"/>
    <property type="match status" value="1"/>
</dbReference>
<protein>
    <submittedName>
        <fullName evidence="4">NUDIX domain-containing protein</fullName>
    </submittedName>
</protein>
<dbReference type="PROSITE" id="PS00893">
    <property type="entry name" value="NUDIX_BOX"/>
    <property type="match status" value="1"/>
</dbReference>
<dbReference type="Pfam" id="PF00293">
    <property type="entry name" value="NUDIX"/>
    <property type="match status" value="1"/>
</dbReference>